<feature type="transmembrane region" description="Helical" evidence="1">
    <location>
        <begin position="6"/>
        <end position="23"/>
    </location>
</feature>
<feature type="transmembrane region" description="Helical" evidence="1">
    <location>
        <begin position="75"/>
        <end position="93"/>
    </location>
</feature>
<keyword evidence="1" id="KW-0812">Transmembrane</keyword>
<reference evidence="3" key="1">
    <citation type="submission" date="2016-07" db="EMBL/GenBank/DDBJ databases">
        <authorList>
            <person name="Florea S."/>
            <person name="Webb J.S."/>
            <person name="Jaromczyk J."/>
            <person name="Schardl C.L."/>
        </authorList>
    </citation>
    <scope>NUCLEOTIDE SEQUENCE [LARGE SCALE GENOMIC DNA]</scope>
    <source>
        <strain evidence="3">CY1</strain>
    </source>
</reference>
<keyword evidence="3" id="KW-1185">Reference proteome</keyword>
<comment type="caution">
    <text evidence="2">The sequence shown here is derived from an EMBL/GenBank/DDBJ whole genome shotgun (WGS) entry which is preliminary data.</text>
</comment>
<gene>
    <name evidence="2" type="ORF">BC351_00840</name>
</gene>
<sequence>MIQFISGITIYIFLNALYMRGFYKFGKSKSAFEVGIIELIFPITLGLLTQFGILENVIALTAVIFTFTALRHPHFWQIHLIFSFSVTLSYIIINNSISYWVSQDYHHEITIAILLFASLILLITKKGIRISYSTNFLTHSSWIYRTIVLSVLLNVGLQFLKLNQIVLIVENILLFVFLFILVKLNIKFRRLLKSLIRPMTPELETQIKSFVSEYENRDKK</sequence>
<dbReference type="RefSeq" id="WP_079408819.1">
    <property type="nucleotide sequence ID" value="NZ_MBTG01000001.1"/>
</dbReference>
<feature type="transmembrane region" description="Helical" evidence="1">
    <location>
        <begin position="30"/>
        <end position="47"/>
    </location>
</feature>
<dbReference type="EMBL" id="MBTG01000001">
    <property type="protein sequence ID" value="OPH61819.1"/>
    <property type="molecule type" value="Genomic_DNA"/>
</dbReference>
<proteinExistence type="predicted"/>
<evidence type="ECO:0000256" key="1">
    <source>
        <dbReference type="SAM" id="Phobius"/>
    </source>
</evidence>
<dbReference type="Proteomes" id="UP000190626">
    <property type="component" value="Unassembled WGS sequence"/>
</dbReference>
<keyword evidence="1" id="KW-0472">Membrane</keyword>
<accession>A0A1V4HS89</accession>
<feature type="transmembrane region" description="Helical" evidence="1">
    <location>
        <begin position="142"/>
        <end position="159"/>
    </location>
</feature>
<feature type="transmembrane region" description="Helical" evidence="1">
    <location>
        <begin position="105"/>
        <end position="122"/>
    </location>
</feature>
<evidence type="ECO:0000313" key="3">
    <source>
        <dbReference type="Proteomes" id="UP000190626"/>
    </source>
</evidence>
<feature type="transmembrane region" description="Helical" evidence="1">
    <location>
        <begin position="165"/>
        <end position="186"/>
    </location>
</feature>
<protein>
    <submittedName>
        <fullName evidence="2">Uncharacterized protein</fullName>
    </submittedName>
</protein>
<keyword evidence="1" id="KW-1133">Transmembrane helix</keyword>
<name>A0A1V4HS89_9BACL</name>
<dbReference type="AlphaFoldDB" id="A0A1V4HS89"/>
<dbReference type="STRING" id="1469647.BC351_00840"/>
<evidence type="ECO:0000313" key="2">
    <source>
        <dbReference type="EMBL" id="OPH61819.1"/>
    </source>
</evidence>
<organism evidence="2 3">
    <name type="scientific">Paenibacillus ferrarius</name>
    <dbReference type="NCBI Taxonomy" id="1469647"/>
    <lineage>
        <taxon>Bacteria</taxon>
        <taxon>Bacillati</taxon>
        <taxon>Bacillota</taxon>
        <taxon>Bacilli</taxon>
        <taxon>Bacillales</taxon>
        <taxon>Paenibacillaceae</taxon>
        <taxon>Paenibacillus</taxon>
    </lineage>
</organism>